<feature type="transmembrane region" description="Helical" evidence="1">
    <location>
        <begin position="224"/>
        <end position="242"/>
    </location>
</feature>
<dbReference type="AlphaFoldDB" id="A0A819SUJ5"/>
<accession>A0A819SUJ5</accession>
<reference evidence="3" key="1">
    <citation type="submission" date="2021-02" db="EMBL/GenBank/DDBJ databases">
        <authorList>
            <person name="Nowell W R."/>
        </authorList>
    </citation>
    <scope>NUCLEOTIDE SEQUENCE</scope>
</reference>
<gene>
    <name evidence="2" type="ORF">IZO911_LOCUS17662</name>
    <name evidence="3" type="ORF">KXQ929_LOCUS32721</name>
</gene>
<proteinExistence type="predicted"/>
<dbReference type="EMBL" id="CAJNOE010000165">
    <property type="protein sequence ID" value="CAF1001373.1"/>
    <property type="molecule type" value="Genomic_DNA"/>
</dbReference>
<evidence type="ECO:0000256" key="1">
    <source>
        <dbReference type="SAM" id="Phobius"/>
    </source>
</evidence>
<sequence>MSNHLVNRLNIFFQREKNGTQLITEPRTYGVGVGKCNCGATNHTCTQLMEIYEYPGGNRTAVYTIPNFFLGCYLVEALFLSTLECFYSEACMMGFLPYFESPLDEAWTYPALDSRLNSVNESIESIVDQLMIDEWSPAVNFTSYYYKCAPSTCTIEYNSRQGLLAIATIIIGIFGGLSIGFQLLIWLGLRLIEKFINGFSLQLSLQFVKQIFGWNDEQKLKRRLHIILVIVILYVLYMRHAFRPKLIEQTFEKPSLAVYENLTGQYNDSLHCFCSETSIQYGSFFKLNVSFHAICDGDWESKVLAVATNDIINMFSFLEPQFAYAGLAQLQSVRRLCDLSKDTVYDSINQLLASHLVNTELLSSFLFTKQIQANIDDFNSTVPTLLANTFALTRMIITTSKLMTTYGHTWKFPVPSNPVPFHTAHTVPFIKQECNCGFSSSCTWTHFDLNMGCYTIETISKWLVACAFDLKCLKAANVSQVFNSSVNPRSRFSPNSTFEDVFNQLMIEELVPLVSYENYFNKCAPSCVRSYIKKSDLVEGITIMISYYGGLVIICKLIAAAIVKLLRCRSVQVTPTTN</sequence>
<dbReference type="EMBL" id="CAJOBB010004026">
    <property type="protein sequence ID" value="CAF4070659.1"/>
    <property type="molecule type" value="Genomic_DNA"/>
</dbReference>
<feature type="transmembrane region" description="Helical" evidence="1">
    <location>
        <begin position="163"/>
        <end position="189"/>
    </location>
</feature>
<evidence type="ECO:0000313" key="4">
    <source>
        <dbReference type="Proteomes" id="UP000663868"/>
    </source>
</evidence>
<keyword evidence="1" id="KW-1133">Transmembrane helix</keyword>
<feature type="transmembrane region" description="Helical" evidence="1">
    <location>
        <begin position="545"/>
        <end position="566"/>
    </location>
</feature>
<organism evidence="3 4">
    <name type="scientific">Adineta steineri</name>
    <dbReference type="NCBI Taxonomy" id="433720"/>
    <lineage>
        <taxon>Eukaryota</taxon>
        <taxon>Metazoa</taxon>
        <taxon>Spiralia</taxon>
        <taxon>Gnathifera</taxon>
        <taxon>Rotifera</taxon>
        <taxon>Eurotatoria</taxon>
        <taxon>Bdelloidea</taxon>
        <taxon>Adinetida</taxon>
        <taxon>Adinetidae</taxon>
        <taxon>Adineta</taxon>
    </lineage>
</organism>
<dbReference type="Proteomes" id="UP000663860">
    <property type="component" value="Unassembled WGS sequence"/>
</dbReference>
<keyword evidence="1" id="KW-0472">Membrane</keyword>
<comment type="caution">
    <text evidence="3">The sequence shown here is derived from an EMBL/GenBank/DDBJ whole genome shotgun (WGS) entry which is preliminary data.</text>
</comment>
<name>A0A819SUJ5_9BILA</name>
<dbReference type="Proteomes" id="UP000663868">
    <property type="component" value="Unassembled WGS sequence"/>
</dbReference>
<protein>
    <submittedName>
        <fullName evidence="3">Uncharacterized protein</fullName>
    </submittedName>
</protein>
<evidence type="ECO:0000313" key="3">
    <source>
        <dbReference type="EMBL" id="CAF4070659.1"/>
    </source>
</evidence>
<evidence type="ECO:0000313" key="2">
    <source>
        <dbReference type="EMBL" id="CAF1001373.1"/>
    </source>
</evidence>
<keyword evidence="1" id="KW-0812">Transmembrane</keyword>